<dbReference type="Proteomes" id="UP000638986">
    <property type="component" value="Unassembled WGS sequence"/>
</dbReference>
<proteinExistence type="predicted"/>
<dbReference type="PANTHER" id="PTHR36154">
    <property type="entry name" value="DNA-BINDING TRANSCRIPTIONAL ACTIVATOR ALPA"/>
    <property type="match status" value="1"/>
</dbReference>
<dbReference type="Pfam" id="PF05930">
    <property type="entry name" value="Phage_AlpA"/>
    <property type="match status" value="1"/>
</dbReference>
<comment type="caution">
    <text evidence="1">The sequence shown here is derived from an EMBL/GenBank/DDBJ whole genome shotgun (WGS) entry which is preliminary data.</text>
</comment>
<dbReference type="Gene3D" id="1.10.238.160">
    <property type="match status" value="1"/>
</dbReference>
<dbReference type="PANTHER" id="PTHR36154:SF1">
    <property type="entry name" value="DNA-BINDING TRANSCRIPTIONAL ACTIVATOR ALPA"/>
    <property type="match status" value="1"/>
</dbReference>
<accession>A0ABS0MM42</accession>
<sequence>MAIKTTTDLLPRRFIKLPKVKDYTGLSTTEIYRRIANGRFPKQINLGPKSVAWVEAEIIAWIDARIAESQGEAA</sequence>
<dbReference type="InterPro" id="IPR010260">
    <property type="entry name" value="AlpA"/>
</dbReference>
<gene>
    <name evidence="1" type="ORF">I5Q09_03695</name>
</gene>
<organism evidence="1 2">
    <name type="scientific">Pseudomonas luteola</name>
    <dbReference type="NCBI Taxonomy" id="47886"/>
    <lineage>
        <taxon>Bacteria</taxon>
        <taxon>Pseudomonadati</taxon>
        <taxon>Pseudomonadota</taxon>
        <taxon>Gammaproteobacteria</taxon>
        <taxon>Pseudomonadales</taxon>
        <taxon>Pseudomonadaceae</taxon>
        <taxon>Pseudomonas</taxon>
    </lineage>
</organism>
<protein>
    <submittedName>
        <fullName evidence="1">AlpA family transcriptional regulator</fullName>
    </submittedName>
</protein>
<dbReference type="EMBL" id="JADTXM010000002">
    <property type="protein sequence ID" value="MBH3437789.1"/>
    <property type="molecule type" value="Genomic_DNA"/>
</dbReference>
<dbReference type="InterPro" id="IPR052931">
    <property type="entry name" value="Prophage_regulatory_activator"/>
</dbReference>
<dbReference type="RefSeq" id="WP_197870923.1">
    <property type="nucleotide sequence ID" value="NZ_JADTXM010000002.1"/>
</dbReference>
<evidence type="ECO:0000313" key="1">
    <source>
        <dbReference type="EMBL" id="MBH3437789.1"/>
    </source>
</evidence>
<evidence type="ECO:0000313" key="2">
    <source>
        <dbReference type="Proteomes" id="UP000638986"/>
    </source>
</evidence>
<reference evidence="1 2" key="1">
    <citation type="submission" date="2020-11" db="EMBL/GenBank/DDBJ databases">
        <title>Enhanced detection system for hospital associated transmission using whole genome sequencing surveillance.</title>
        <authorList>
            <person name="Harrison L.H."/>
            <person name="Van Tyne D."/>
            <person name="Marsh J.W."/>
            <person name="Griffith M.P."/>
            <person name="Snyder D.J."/>
            <person name="Cooper V.S."/>
            <person name="Mustapha M."/>
        </authorList>
    </citation>
    <scope>NUCLEOTIDE SEQUENCE [LARGE SCALE GENOMIC DNA]</scope>
    <source>
        <strain evidence="1 2">PSB00013</strain>
    </source>
</reference>
<name>A0ABS0MM42_PSELU</name>